<protein>
    <submittedName>
        <fullName evidence="3">Uncharacterized protein</fullName>
    </submittedName>
</protein>
<dbReference type="AlphaFoldDB" id="A0A8S1C4G0"/>
<dbReference type="EMBL" id="CADEPI010000010">
    <property type="protein sequence ID" value="CAB3362915.1"/>
    <property type="molecule type" value="Genomic_DNA"/>
</dbReference>
<comment type="caution">
    <text evidence="3">The sequence shown here is derived from an EMBL/GenBank/DDBJ whole genome shotgun (WGS) entry which is preliminary data.</text>
</comment>
<dbReference type="Proteomes" id="UP000494165">
    <property type="component" value="Unassembled WGS sequence"/>
</dbReference>
<name>A0A8S1C4G0_9INSE</name>
<proteinExistence type="predicted"/>
<keyword evidence="1" id="KW-0175">Coiled coil</keyword>
<feature type="region of interest" description="Disordered" evidence="2">
    <location>
        <begin position="297"/>
        <end position="322"/>
    </location>
</feature>
<evidence type="ECO:0000256" key="2">
    <source>
        <dbReference type="SAM" id="MobiDB-lite"/>
    </source>
</evidence>
<feature type="coiled-coil region" evidence="1">
    <location>
        <begin position="160"/>
        <end position="235"/>
    </location>
</feature>
<gene>
    <name evidence="3" type="ORF">CLODIP_2_CD15492</name>
</gene>
<sequence>MFSQVSFQNGKNSFEKGLQRCMKNGLAYGYARDLRSTITALERSELEFFRQKLEGVQLVEVFEQLRSENEQMRAAEKTLMDRAEVLRQIRAEKFQEQVITKEKNKKDAGNWLCVESEYEKWLEKHFSRFRKQFEALKINQVRFQNLSDVTIIKNILKEKLMSNSALLQKIEQELKSLENVSVEESEALATKTSVSCDSEAKNNVDIDIDRLRFEIEQLAQEETDLDMQIELIEREIVEANELCSVDLDTNQGEESNREKFHVEQLQEQEIKLKKHVESQMANLRELQVRRDLVKKQLGALPKPSTESDKISETKKELGQQNEEMNKLLKLNEKLKATLKAAEEKQRHSEEEQTRYEQWEKDATEQKSALKKTLMRKTKISEQLHEEEKESKALHKEKLRHLEQIKRQQRSEDTRAEANRQLKRRADKKKLALLAELEAEMEKLQEKQKSLQGVRERETSARDECQSVEENFKELKFRLEEVSAELDANKEKIILRAKSLNL</sequence>
<feature type="compositionally biased region" description="Basic and acidic residues" evidence="2">
    <location>
        <begin position="403"/>
        <end position="419"/>
    </location>
</feature>
<feature type="region of interest" description="Disordered" evidence="2">
    <location>
        <begin position="339"/>
        <end position="367"/>
    </location>
</feature>
<reference evidence="3 4" key="1">
    <citation type="submission" date="2020-04" db="EMBL/GenBank/DDBJ databases">
        <authorList>
            <person name="Alioto T."/>
            <person name="Alioto T."/>
            <person name="Gomez Garrido J."/>
        </authorList>
    </citation>
    <scope>NUCLEOTIDE SEQUENCE [LARGE SCALE GENOMIC DNA]</scope>
</reference>
<feature type="compositionally biased region" description="Basic and acidic residues" evidence="2">
    <location>
        <begin position="305"/>
        <end position="322"/>
    </location>
</feature>
<feature type="region of interest" description="Disordered" evidence="2">
    <location>
        <begin position="403"/>
        <end position="423"/>
    </location>
</feature>
<evidence type="ECO:0000313" key="4">
    <source>
        <dbReference type="Proteomes" id="UP000494165"/>
    </source>
</evidence>
<evidence type="ECO:0000256" key="1">
    <source>
        <dbReference type="SAM" id="Coils"/>
    </source>
</evidence>
<keyword evidence="4" id="KW-1185">Reference proteome</keyword>
<feature type="region of interest" description="Disordered" evidence="2">
    <location>
        <begin position="379"/>
        <end position="398"/>
    </location>
</feature>
<evidence type="ECO:0000313" key="3">
    <source>
        <dbReference type="EMBL" id="CAB3362915.1"/>
    </source>
</evidence>
<accession>A0A8S1C4G0</accession>
<feature type="compositionally biased region" description="Basic and acidic residues" evidence="2">
    <location>
        <begin position="339"/>
        <end position="364"/>
    </location>
</feature>
<organism evidence="3 4">
    <name type="scientific">Cloeon dipterum</name>
    <dbReference type="NCBI Taxonomy" id="197152"/>
    <lineage>
        <taxon>Eukaryota</taxon>
        <taxon>Metazoa</taxon>
        <taxon>Ecdysozoa</taxon>
        <taxon>Arthropoda</taxon>
        <taxon>Hexapoda</taxon>
        <taxon>Insecta</taxon>
        <taxon>Pterygota</taxon>
        <taxon>Palaeoptera</taxon>
        <taxon>Ephemeroptera</taxon>
        <taxon>Pisciforma</taxon>
        <taxon>Baetidae</taxon>
        <taxon>Cloeon</taxon>
    </lineage>
</organism>